<dbReference type="PANTHER" id="PTHR43403:SF1">
    <property type="entry name" value="NAD-SPECIFIC GLUTAMATE DEHYDROGENASE"/>
    <property type="match status" value="1"/>
</dbReference>
<name>A0ABN1G7F6_9ACTN</name>
<comment type="caution">
    <text evidence="6">The sequence shown here is derived from an EMBL/GenBank/DDBJ whole genome shotgun (WGS) entry which is preliminary data.</text>
</comment>
<dbReference type="InterPro" id="IPR024727">
    <property type="entry name" value="NAD_Glu_DH_N_ACT1"/>
</dbReference>
<evidence type="ECO:0000259" key="3">
    <source>
        <dbReference type="Pfam" id="PF21075"/>
    </source>
</evidence>
<dbReference type="RefSeq" id="WP_344601060.1">
    <property type="nucleotide sequence ID" value="NZ_BAAAHE010000004.1"/>
</dbReference>
<feature type="domain" description="NAD-glutamate dehydrogenase ACT3" evidence="5">
    <location>
        <begin position="545"/>
        <end position="613"/>
    </location>
</feature>
<evidence type="ECO:0000259" key="4">
    <source>
        <dbReference type="Pfam" id="PF21076"/>
    </source>
</evidence>
<accession>A0ABN1G7F6</accession>
<organism evidence="6 7">
    <name type="scientific">Sporichthya brevicatena</name>
    <dbReference type="NCBI Taxonomy" id="171442"/>
    <lineage>
        <taxon>Bacteria</taxon>
        <taxon>Bacillati</taxon>
        <taxon>Actinomycetota</taxon>
        <taxon>Actinomycetes</taxon>
        <taxon>Sporichthyales</taxon>
        <taxon>Sporichthyaceae</taxon>
        <taxon>Sporichthya</taxon>
    </lineage>
</organism>
<dbReference type="EMBL" id="BAAAHE010000004">
    <property type="protein sequence ID" value="GAA0605425.1"/>
    <property type="molecule type" value="Genomic_DNA"/>
</dbReference>
<dbReference type="InterPro" id="IPR028971">
    <property type="entry name" value="NAD-GDH_cat"/>
</dbReference>
<proteinExistence type="predicted"/>
<dbReference type="PIRSF" id="PIRSF036761">
    <property type="entry name" value="GDH_Mll4104"/>
    <property type="match status" value="1"/>
</dbReference>
<dbReference type="Pfam" id="PF05088">
    <property type="entry name" value="Bac_GDH_CD"/>
    <property type="match status" value="1"/>
</dbReference>
<sequence>MSTPTMPALTAEDFARLTRTYYRHVMASEISERPQADLDGAVRAHLALAANRPQGTVKVRVYTPTPETDGWSAAGRTVVEIVTDDMPFLVDSVTAALTQADRDIDLVVHPQVVVRRDVAGALRGIEDSPGHDSTAPLPEDGCPESWMHLEIDQVTPEEMARIEAELRRVLRDVRDAVEDWQKMGEAALRAADDLIGEEGMPGRDTDPEIAEAWELMRWLADNHFTFLGYREYDLVHEDGEDVLRGVPGTGLGILRSDVLRSSSFDALPPEIRARARDSRPLIITKSTTRSTVHRPGYLDYIGVKKIVDGEVVGERRFLGLFSRAAYTENVARIPVLRRKVDELYELTGFIPNSYSGRDLLEAIETYPRDELFQTPTPQLYKVLLAVLHLKERKQLRLFLRSDEFGRFISALVYLPRDRYNTENRLKIQEILLRELDGVSLEYTSRVTESVLARLHFVVRVDPTLPKDERKPIDAARVEALLVDATRTWREALHLALEERYDETKAGLLTARYGDAFPAGYRESNSPTAAVDDLIRIEALTPDDGLSVRMYEPRGLPEGHRRFSVYRRGSALSLSDMLPVLQHLGVEVIDEQPYRIELPDGEAWIYDFGLRTNALAKPTAGVRELFEEAFLAARDGRAESDNFQQLVLTAGLTWRQVAVLRAYAKYLRQTNTTFGYEYLEQVVTANCAIARTLALLFEARFDPKLGAADAPERVELCQALTTDITDALDHVASLDADRILRAFLAMIQATLRTNYWVPPRGDEARQALAFKLDPHRCPDLPAPLPMFEIWVYAPFVEGVHLRFGPVARGGLRWSDRREDFRTEILGLVKAQMVKNTVIVPVGAKGGFVVKRPPAPSGSPDTDRDAFAAEGVACYRAFIGGMLDVTDNLVSGQIVPAAGVVRHDPDDAYLVVAADKGTAKFSDIANEISVAREFWLGDAFASGGSVGYDHKAMGITARGAWESVKRHFRERGIDCQNEDFTCVGIGDMSGDVFGNGMLLSRHIRLVAAFDHRHIFLDPNPDAATSYAERERLFALPRSSWADYDASLISEGGGVHPRTAKSIPITPQVRTLLGLGEDVTAMTPNDLLRAILLAEVDLLWNGGIGTYVKASTETHAEVGDKANDAIRVDGADLRARAVGEGGNLGFTQRGRIEYALHGVGGAGGRINTDAIDNSAGVDTSDHEVNIKILLDSLVAGGSLPRDERDSLMASMTDEVAALVLQDNYAQNIALANALAQAPQLLHAHARLIRTMEGAGVLDRALEFLPTEKEIAAREAEGRGLTAPELAVLLAYTKIVLNSALLSSDLPESAALQPVAVNYFPVPLRQRFAAEIAAHPLRREILTTAVVNDLVNDAGITFLQRLSEETAAPAVDIARAYLVARDAFDLEPFREDVAALDNQIPADVQTRMRLQARRLAERATRWLLAKRRSPLDIDAEVEFFSAGVTEVLAMVPKMVRGTDADALAAERDSLVAAGVPHDLAERSAAMDLAFAALDIVEVSRTSGFSRADVAEVYFLLADELAISKLLAAINALPRDDRWKATARASVREDLFAAHAALTADVLSTGGSTATPRQHYAAWRAEAGEVVDRAMKVFSEITAAEALDLAMASVAMRSFRSLLASPRG</sequence>
<dbReference type="InterPro" id="IPR049056">
    <property type="entry name" value="NAD_Glu_DH_HM3"/>
</dbReference>
<evidence type="ECO:0000259" key="2">
    <source>
        <dbReference type="Pfam" id="PF21074"/>
    </source>
</evidence>
<dbReference type="InterPro" id="IPR048381">
    <property type="entry name" value="GDH_C"/>
</dbReference>
<dbReference type="Proteomes" id="UP001500957">
    <property type="component" value="Unassembled WGS sequence"/>
</dbReference>
<dbReference type="Pfam" id="PF21079">
    <property type="entry name" value="GDH_HM2"/>
    <property type="match status" value="1"/>
</dbReference>
<dbReference type="InterPro" id="IPR049062">
    <property type="entry name" value="NAD_Glu_DH_ACT2"/>
</dbReference>
<feature type="domain" description="NAD-glutamate dehydrogenase ACT2" evidence="4">
    <location>
        <begin position="396"/>
        <end position="488"/>
    </location>
</feature>
<dbReference type="Pfam" id="PF21073">
    <property type="entry name" value="GDH_HM1"/>
    <property type="match status" value="1"/>
</dbReference>
<gene>
    <name evidence="6" type="ORF">GCM10009547_04190</name>
</gene>
<evidence type="ECO:0000259" key="5">
    <source>
        <dbReference type="Pfam" id="PF21077"/>
    </source>
</evidence>
<dbReference type="Pfam" id="PF21077">
    <property type="entry name" value="GDH_ACT3"/>
    <property type="match status" value="1"/>
</dbReference>
<dbReference type="InterPro" id="IPR046346">
    <property type="entry name" value="Aminoacid_DH-like_N_sf"/>
</dbReference>
<dbReference type="SUPFAM" id="SSF53223">
    <property type="entry name" value="Aminoacid dehydrogenase-like, N-terminal domain"/>
    <property type="match status" value="1"/>
</dbReference>
<dbReference type="InterPro" id="IPR036291">
    <property type="entry name" value="NAD(P)-bd_dom_sf"/>
</dbReference>
<feature type="domain" description="NAD-glutamate dehydrogenase catalytic" evidence="1">
    <location>
        <begin position="723"/>
        <end position="1229"/>
    </location>
</feature>
<feature type="domain" description="NAD-specific glutamate dehydrogenase C-terminal" evidence="2">
    <location>
        <begin position="1274"/>
        <end position="1611"/>
    </location>
</feature>
<reference evidence="6 7" key="1">
    <citation type="journal article" date="2019" name="Int. J. Syst. Evol. Microbiol.">
        <title>The Global Catalogue of Microorganisms (GCM) 10K type strain sequencing project: providing services to taxonomists for standard genome sequencing and annotation.</title>
        <authorList>
            <consortium name="The Broad Institute Genomics Platform"/>
            <consortium name="The Broad Institute Genome Sequencing Center for Infectious Disease"/>
            <person name="Wu L."/>
            <person name="Ma J."/>
        </authorList>
    </citation>
    <scope>NUCLEOTIDE SEQUENCE [LARGE SCALE GENOMIC DNA]</scope>
    <source>
        <strain evidence="6 7">JCM 10671</strain>
    </source>
</reference>
<dbReference type="InterPro" id="IPR049058">
    <property type="entry name" value="NAD_Glu_DH_HM2"/>
</dbReference>
<dbReference type="Pfam" id="PF21074">
    <property type="entry name" value="GDH_C"/>
    <property type="match status" value="1"/>
</dbReference>
<evidence type="ECO:0000259" key="1">
    <source>
        <dbReference type="Pfam" id="PF05088"/>
    </source>
</evidence>
<feature type="domain" description="NAD-glutamate dehydrogenase N-terminal ACT1" evidence="3">
    <location>
        <begin position="18"/>
        <end position="166"/>
    </location>
</feature>
<dbReference type="InterPro" id="IPR007780">
    <property type="entry name" value="NAD_Glu_DH_bac"/>
</dbReference>
<dbReference type="InterPro" id="IPR049064">
    <property type="entry name" value="NAD_Glu_DH_ACT3"/>
</dbReference>
<evidence type="ECO:0000313" key="6">
    <source>
        <dbReference type="EMBL" id="GAA0605425.1"/>
    </source>
</evidence>
<dbReference type="Pfam" id="PF21078">
    <property type="entry name" value="GDH_HM3"/>
    <property type="match status" value="1"/>
</dbReference>
<dbReference type="PANTHER" id="PTHR43403">
    <property type="entry name" value="NAD-SPECIFIC GLUTAMATE DEHYDROGENASE"/>
    <property type="match status" value="1"/>
</dbReference>
<dbReference type="SUPFAM" id="SSF51735">
    <property type="entry name" value="NAD(P)-binding Rossmann-fold domains"/>
    <property type="match status" value="1"/>
</dbReference>
<dbReference type="Pfam" id="PF21075">
    <property type="entry name" value="GDH_ACT1"/>
    <property type="match status" value="1"/>
</dbReference>
<dbReference type="Pfam" id="PF21076">
    <property type="entry name" value="GDH_ACT2"/>
    <property type="match status" value="1"/>
</dbReference>
<dbReference type="InterPro" id="IPR049059">
    <property type="entry name" value="NAD_Glu_DH_HM1"/>
</dbReference>
<protein>
    <submittedName>
        <fullName evidence="6">NAD-glutamate dehydrogenase</fullName>
    </submittedName>
</protein>
<evidence type="ECO:0000313" key="7">
    <source>
        <dbReference type="Proteomes" id="UP001500957"/>
    </source>
</evidence>
<keyword evidence="7" id="KW-1185">Reference proteome</keyword>